<evidence type="ECO:0000256" key="1">
    <source>
        <dbReference type="SAM" id="Phobius"/>
    </source>
</evidence>
<keyword evidence="1" id="KW-0812">Transmembrane</keyword>
<dbReference type="EMBL" id="RCCB01000012">
    <property type="protein sequence ID" value="RLJ24225.1"/>
    <property type="molecule type" value="Genomic_DNA"/>
</dbReference>
<dbReference type="Pfam" id="PF13239">
    <property type="entry name" value="2TM"/>
    <property type="match status" value="1"/>
</dbReference>
<name>A0A497U5R1_9FLAO</name>
<reference evidence="3 5" key="1">
    <citation type="submission" date="2017-12" db="EMBL/GenBank/DDBJ databases">
        <title>Genomic Encyclopedia of Type Strains, Phase III (KMG-III): the genomes of soil and plant-associated and newly described type strains.</title>
        <authorList>
            <person name="Whitman W."/>
        </authorList>
    </citation>
    <scope>NUCLEOTIDE SEQUENCE [LARGE SCALE GENOMIC DNA]</scope>
    <source>
        <strain evidence="3 5">IP-10</strain>
    </source>
</reference>
<evidence type="ECO:0000313" key="3">
    <source>
        <dbReference type="EMBL" id="PKW29885.1"/>
    </source>
</evidence>
<dbReference type="Proteomes" id="UP000233767">
    <property type="component" value="Unassembled WGS sequence"/>
</dbReference>
<proteinExistence type="predicted"/>
<dbReference type="Proteomes" id="UP000275027">
    <property type="component" value="Unassembled WGS sequence"/>
</dbReference>
<keyword evidence="1" id="KW-1133">Transmembrane helix</keyword>
<feature type="domain" description="2TM" evidence="2">
    <location>
        <begin position="12"/>
        <end position="90"/>
    </location>
</feature>
<keyword evidence="1" id="KW-0472">Membrane</keyword>
<gene>
    <name evidence="3" type="ORF">B0G92_1533</name>
    <name evidence="4" type="ORF">CLV50_2105</name>
</gene>
<keyword evidence="5" id="KW-1185">Reference proteome</keyword>
<evidence type="ECO:0000313" key="4">
    <source>
        <dbReference type="EMBL" id="RLJ24225.1"/>
    </source>
</evidence>
<dbReference type="InterPro" id="IPR025698">
    <property type="entry name" value="2TM_dom"/>
</dbReference>
<sequence length="105" mass="12735">MENFNSEKMAYERAKKRAKEIRGFYYNLTMYCIIIPILIIINLVFTPEFQWFWFSMLGWGTGLLCHGMAAFGYNPFLGKNWEEKKIKEIIEKEKRKQDYYQQNIK</sequence>
<dbReference type="EMBL" id="PJND01000007">
    <property type="protein sequence ID" value="PKW29885.1"/>
    <property type="molecule type" value="Genomic_DNA"/>
</dbReference>
<feature type="transmembrane region" description="Helical" evidence="1">
    <location>
        <begin position="24"/>
        <end position="45"/>
    </location>
</feature>
<protein>
    <submittedName>
        <fullName evidence="4">2TM domain-containing protein</fullName>
    </submittedName>
</protein>
<dbReference type="AlphaFoldDB" id="A0A497U5R1"/>
<organism evidence="4 6">
    <name type="scientific">Flavobacterium lindanitolerans</name>
    <dbReference type="NCBI Taxonomy" id="428988"/>
    <lineage>
        <taxon>Bacteria</taxon>
        <taxon>Pseudomonadati</taxon>
        <taxon>Bacteroidota</taxon>
        <taxon>Flavobacteriia</taxon>
        <taxon>Flavobacteriales</taxon>
        <taxon>Flavobacteriaceae</taxon>
        <taxon>Flavobacterium</taxon>
    </lineage>
</organism>
<evidence type="ECO:0000259" key="2">
    <source>
        <dbReference type="Pfam" id="PF13239"/>
    </source>
</evidence>
<evidence type="ECO:0000313" key="6">
    <source>
        <dbReference type="Proteomes" id="UP000275027"/>
    </source>
</evidence>
<reference evidence="4 6" key="2">
    <citation type="submission" date="2018-10" db="EMBL/GenBank/DDBJ databases">
        <title>Genomic Encyclopedia of Archaeal and Bacterial Type Strains, Phase II (KMG-II): from individual species to whole genera.</title>
        <authorList>
            <person name="Goeker M."/>
        </authorList>
    </citation>
    <scope>NUCLEOTIDE SEQUENCE [LARGE SCALE GENOMIC DNA]</scope>
    <source>
        <strain evidence="4 6">DSM 21886</strain>
    </source>
</reference>
<evidence type="ECO:0000313" key="5">
    <source>
        <dbReference type="Proteomes" id="UP000233767"/>
    </source>
</evidence>
<feature type="transmembrane region" description="Helical" evidence="1">
    <location>
        <begin position="51"/>
        <end position="77"/>
    </location>
</feature>
<accession>A0A497U5R1</accession>
<comment type="caution">
    <text evidence="4">The sequence shown here is derived from an EMBL/GenBank/DDBJ whole genome shotgun (WGS) entry which is preliminary data.</text>
</comment>